<reference evidence="1 2" key="1">
    <citation type="submission" date="2023-07" db="EMBL/GenBank/DDBJ databases">
        <title>Genomic Encyclopedia of Type Strains, Phase IV (KMG-IV): sequencing the most valuable type-strain genomes for metagenomic binning, comparative biology and taxonomic classification.</title>
        <authorList>
            <person name="Goeker M."/>
        </authorList>
    </citation>
    <scope>NUCLEOTIDE SEQUENCE [LARGE SCALE GENOMIC DNA]</scope>
    <source>
        <strain evidence="1 2">T98</strain>
    </source>
</reference>
<sequence>MACRHNPGIVAAMNLLASLEPQNNVISGILLPSLALHGNFVAGAADCESTCRRCT</sequence>
<proteinExistence type="predicted"/>
<comment type="caution">
    <text evidence="1">The sequence shown here is derived from an EMBL/GenBank/DDBJ whole genome shotgun (WGS) entry which is preliminary data.</text>
</comment>
<gene>
    <name evidence="1" type="ORF">J2Z22_004487</name>
</gene>
<dbReference type="RefSeq" id="WP_232238795.1">
    <property type="nucleotide sequence ID" value="NZ_JAUSUY010000029.1"/>
</dbReference>
<evidence type="ECO:0000313" key="1">
    <source>
        <dbReference type="EMBL" id="MDT3428892.1"/>
    </source>
</evidence>
<name>A0ABU3HDJ2_9BACL</name>
<keyword evidence="2" id="KW-1185">Reference proteome</keyword>
<protein>
    <submittedName>
        <fullName evidence="1">Uncharacterized protein</fullName>
    </submittedName>
</protein>
<evidence type="ECO:0000313" key="2">
    <source>
        <dbReference type="Proteomes" id="UP001248709"/>
    </source>
</evidence>
<dbReference type="EMBL" id="JAUSUY010000029">
    <property type="protein sequence ID" value="MDT3428892.1"/>
    <property type="molecule type" value="Genomic_DNA"/>
</dbReference>
<organism evidence="1 2">
    <name type="scientific">Paenibacillus forsythiae</name>
    <dbReference type="NCBI Taxonomy" id="365616"/>
    <lineage>
        <taxon>Bacteria</taxon>
        <taxon>Bacillati</taxon>
        <taxon>Bacillota</taxon>
        <taxon>Bacilli</taxon>
        <taxon>Bacillales</taxon>
        <taxon>Paenibacillaceae</taxon>
        <taxon>Paenibacillus</taxon>
    </lineage>
</organism>
<dbReference type="Proteomes" id="UP001248709">
    <property type="component" value="Unassembled WGS sequence"/>
</dbReference>
<accession>A0ABU3HDJ2</accession>